<proteinExistence type="predicted"/>
<dbReference type="AlphaFoldDB" id="A0AAD8V6J9"/>
<feature type="chain" id="PRO_5042060876" evidence="1">
    <location>
        <begin position="35"/>
        <end position="138"/>
    </location>
</feature>
<dbReference type="EMBL" id="JAHLJV010000020">
    <property type="protein sequence ID" value="KAK1594393.1"/>
    <property type="molecule type" value="Genomic_DNA"/>
</dbReference>
<reference evidence="2" key="1">
    <citation type="submission" date="2021-06" db="EMBL/GenBank/DDBJ databases">
        <title>Comparative genomics, transcriptomics and evolutionary studies reveal genomic signatures of adaptation to plant cell wall in hemibiotrophic fungi.</title>
        <authorList>
            <consortium name="DOE Joint Genome Institute"/>
            <person name="Baroncelli R."/>
            <person name="Diaz J.F."/>
            <person name="Benocci T."/>
            <person name="Peng M."/>
            <person name="Battaglia E."/>
            <person name="Haridas S."/>
            <person name="Andreopoulos W."/>
            <person name="Labutti K."/>
            <person name="Pangilinan J."/>
            <person name="Floch G.L."/>
            <person name="Makela M.R."/>
            <person name="Henrissat B."/>
            <person name="Grigoriev I.V."/>
            <person name="Crouch J.A."/>
            <person name="De Vries R.P."/>
            <person name="Sukno S.A."/>
            <person name="Thon M.R."/>
        </authorList>
    </citation>
    <scope>NUCLEOTIDE SEQUENCE</scope>
    <source>
        <strain evidence="2">CBS 125086</strain>
    </source>
</reference>
<organism evidence="2 3">
    <name type="scientific">Colletotrichum navitas</name>
    <dbReference type="NCBI Taxonomy" id="681940"/>
    <lineage>
        <taxon>Eukaryota</taxon>
        <taxon>Fungi</taxon>
        <taxon>Dikarya</taxon>
        <taxon>Ascomycota</taxon>
        <taxon>Pezizomycotina</taxon>
        <taxon>Sordariomycetes</taxon>
        <taxon>Hypocreomycetidae</taxon>
        <taxon>Glomerellales</taxon>
        <taxon>Glomerellaceae</taxon>
        <taxon>Colletotrichum</taxon>
        <taxon>Colletotrichum graminicola species complex</taxon>
    </lineage>
</organism>
<dbReference type="GeneID" id="85441730"/>
<feature type="signal peptide" evidence="1">
    <location>
        <begin position="1"/>
        <end position="34"/>
    </location>
</feature>
<evidence type="ECO:0000256" key="1">
    <source>
        <dbReference type="SAM" id="SignalP"/>
    </source>
</evidence>
<accession>A0AAD8V6J9</accession>
<protein>
    <submittedName>
        <fullName evidence="2">Uncharacterized protein</fullName>
    </submittedName>
</protein>
<evidence type="ECO:0000313" key="3">
    <source>
        <dbReference type="Proteomes" id="UP001230504"/>
    </source>
</evidence>
<evidence type="ECO:0000313" key="2">
    <source>
        <dbReference type="EMBL" id="KAK1594393.1"/>
    </source>
</evidence>
<gene>
    <name evidence="2" type="ORF">LY79DRAFT_549626</name>
</gene>
<keyword evidence="3" id="KW-1185">Reference proteome</keyword>
<name>A0AAD8V6J9_9PEZI</name>
<sequence length="138" mass="15968">MGLYPTSHRSCYRWHARKWTQLPFFLLHRSTVLSLLGFCDHLEEGTTANCDASRLLRCAPRMEQPLNHFFVCFFGDVFERCQDGVVTASLAVPRIKLRDGHNQNVFRHTNLPTHQSNMAWFAQCVDQAALEDKTNQDE</sequence>
<comment type="caution">
    <text evidence="2">The sequence shown here is derived from an EMBL/GenBank/DDBJ whole genome shotgun (WGS) entry which is preliminary data.</text>
</comment>
<dbReference type="Proteomes" id="UP001230504">
    <property type="component" value="Unassembled WGS sequence"/>
</dbReference>
<keyword evidence="1" id="KW-0732">Signal</keyword>
<dbReference type="RefSeq" id="XP_060415576.1">
    <property type="nucleotide sequence ID" value="XM_060557490.1"/>
</dbReference>